<dbReference type="AlphaFoldDB" id="A6HY80"/>
<evidence type="ECO:0000313" key="2">
    <source>
        <dbReference type="EMBL" id="EDM12161.1"/>
    </source>
</evidence>
<accession>A6HY80</accession>
<proteinExistence type="predicted"/>
<sequence>MESHSSPPTLGHSFPGPQIRQGSDLGSPKFDHCFRWPLSAASRPAHNIDIGLFTSPTVSQRQLRFWKSVCAPNTHRTLRGGQDVGSAAPVSRKTTGHCPQFPPNLGIVPGSSNGLGVAPGHWGLPLGSRSPSATSTSAAPTSAALPPFSDPPAPADPTFGLAVSSRWRAPLCSSSSVAGHRLPRSLSSGLLRGSAGAGCWLLPWRPRSFGPGAPKHAPLCMHSANNAVVGKAPERPGSGKGRALRRLGS</sequence>
<evidence type="ECO:0000313" key="3">
    <source>
        <dbReference type="Proteomes" id="UP000234681"/>
    </source>
</evidence>
<protein>
    <submittedName>
        <fullName evidence="2">RCG47630</fullName>
    </submittedName>
</protein>
<feature type="region of interest" description="Disordered" evidence="1">
    <location>
        <begin position="126"/>
        <end position="152"/>
    </location>
</feature>
<feature type="region of interest" description="Disordered" evidence="1">
    <location>
        <begin position="229"/>
        <end position="249"/>
    </location>
</feature>
<dbReference type="Proteomes" id="UP000234681">
    <property type="component" value="Chromosome 1"/>
</dbReference>
<gene>
    <name evidence="2" type="ORF">rCG_47630</name>
</gene>
<dbReference type="EMBL" id="CH473953">
    <property type="protein sequence ID" value="EDM12161.1"/>
    <property type="molecule type" value="Genomic_DNA"/>
</dbReference>
<feature type="region of interest" description="Disordered" evidence="1">
    <location>
        <begin position="1"/>
        <end position="22"/>
    </location>
</feature>
<reference evidence="3" key="1">
    <citation type="submission" date="2005-09" db="EMBL/GenBank/DDBJ databases">
        <authorList>
            <person name="Mural R.J."/>
            <person name="Li P.W."/>
            <person name="Adams M.D."/>
            <person name="Amanatides P.G."/>
            <person name="Baden-Tillson H."/>
            <person name="Barnstead M."/>
            <person name="Chin S.H."/>
            <person name="Dew I."/>
            <person name="Evans C.A."/>
            <person name="Ferriera S."/>
            <person name="Flanigan M."/>
            <person name="Fosler C."/>
            <person name="Glodek A."/>
            <person name="Gu Z."/>
            <person name="Holt R.A."/>
            <person name="Jennings D."/>
            <person name="Kraft C.L."/>
            <person name="Lu F."/>
            <person name="Nguyen T."/>
            <person name="Nusskern D.R."/>
            <person name="Pfannkoch C.M."/>
            <person name="Sitter C."/>
            <person name="Sutton G.G."/>
            <person name="Venter J.C."/>
            <person name="Wang Z."/>
            <person name="Woodage T."/>
            <person name="Zheng X.H."/>
            <person name="Zhong F."/>
        </authorList>
    </citation>
    <scope>NUCLEOTIDE SEQUENCE [LARGE SCALE GENOMIC DNA]</scope>
    <source>
        <strain>BN</strain>
        <strain evidence="3">Sprague-Dawley</strain>
    </source>
</reference>
<feature type="non-terminal residue" evidence="2">
    <location>
        <position position="249"/>
    </location>
</feature>
<evidence type="ECO:0000256" key="1">
    <source>
        <dbReference type="SAM" id="MobiDB-lite"/>
    </source>
</evidence>
<name>A6HY80_RAT</name>
<organism evidence="2 3">
    <name type="scientific">Rattus norvegicus</name>
    <name type="common">Rat</name>
    <dbReference type="NCBI Taxonomy" id="10116"/>
    <lineage>
        <taxon>Eukaryota</taxon>
        <taxon>Metazoa</taxon>
        <taxon>Chordata</taxon>
        <taxon>Craniata</taxon>
        <taxon>Vertebrata</taxon>
        <taxon>Euteleostomi</taxon>
        <taxon>Mammalia</taxon>
        <taxon>Eutheria</taxon>
        <taxon>Euarchontoglires</taxon>
        <taxon>Glires</taxon>
        <taxon>Rodentia</taxon>
        <taxon>Myomorpha</taxon>
        <taxon>Muroidea</taxon>
        <taxon>Muridae</taxon>
        <taxon>Murinae</taxon>
        <taxon>Rattus</taxon>
    </lineage>
</organism>
<feature type="region of interest" description="Disordered" evidence="1">
    <location>
        <begin position="77"/>
        <end position="100"/>
    </location>
</feature>
<feature type="compositionally biased region" description="Low complexity" evidence="1">
    <location>
        <begin position="130"/>
        <end position="147"/>
    </location>
</feature>